<protein>
    <submittedName>
        <fullName evidence="2">Crp/Fnr family transcriptional regulator</fullName>
    </submittedName>
</protein>
<dbReference type="InterPro" id="IPR018490">
    <property type="entry name" value="cNMP-bd_dom_sf"/>
</dbReference>
<organism evidence="2 3">
    <name type="scientific">Dyadobacter frigoris</name>
    <dbReference type="NCBI Taxonomy" id="2576211"/>
    <lineage>
        <taxon>Bacteria</taxon>
        <taxon>Pseudomonadati</taxon>
        <taxon>Bacteroidota</taxon>
        <taxon>Cytophagia</taxon>
        <taxon>Cytophagales</taxon>
        <taxon>Spirosomataceae</taxon>
        <taxon>Dyadobacter</taxon>
    </lineage>
</organism>
<dbReference type="Pfam" id="PF00027">
    <property type="entry name" value="cNMP_binding"/>
    <property type="match status" value="1"/>
</dbReference>
<reference evidence="2 3" key="1">
    <citation type="submission" date="2019-05" db="EMBL/GenBank/DDBJ databases">
        <title>Dyadobacter AR-3-8 sp. nov., isolated from arctic soil.</title>
        <authorList>
            <person name="Chaudhary D.K."/>
        </authorList>
    </citation>
    <scope>NUCLEOTIDE SEQUENCE [LARGE SCALE GENOMIC DNA]</scope>
    <source>
        <strain evidence="2 3">AR-3-8</strain>
    </source>
</reference>
<dbReference type="OrthoDB" id="680421at2"/>
<dbReference type="CDD" id="cd00038">
    <property type="entry name" value="CAP_ED"/>
    <property type="match status" value="1"/>
</dbReference>
<gene>
    <name evidence="2" type="ORF">FDK13_32190</name>
</gene>
<dbReference type="EMBL" id="SZVO01000024">
    <property type="protein sequence ID" value="TKT86541.1"/>
    <property type="molecule type" value="Genomic_DNA"/>
</dbReference>
<dbReference type="SUPFAM" id="SSF51206">
    <property type="entry name" value="cAMP-binding domain-like"/>
    <property type="match status" value="1"/>
</dbReference>
<keyword evidence="3" id="KW-1185">Reference proteome</keyword>
<evidence type="ECO:0000313" key="3">
    <source>
        <dbReference type="Proteomes" id="UP000304900"/>
    </source>
</evidence>
<comment type="caution">
    <text evidence="2">The sequence shown here is derived from an EMBL/GenBank/DDBJ whole genome shotgun (WGS) entry which is preliminary data.</text>
</comment>
<dbReference type="InterPro" id="IPR014710">
    <property type="entry name" value="RmlC-like_jellyroll"/>
</dbReference>
<evidence type="ECO:0000259" key="1">
    <source>
        <dbReference type="Pfam" id="PF00027"/>
    </source>
</evidence>
<sequence length="185" mass="21281">MSLTRFFESQSFAPEDAACLASIFKLEQVFKGQKILEPDNHGKKVYYVETGLLRTYYLKDGKDITHYFFEENTFTLPLESIFYNRPSPYGLEALEPGTVLSVSYHEIEKMAETYPALQKVISFLLIDVLRSFSDRLHSIQFQSAQERYKTIEVHQSGLLLRANLGHIASYIGITQQTLSVLRAQR</sequence>
<proteinExistence type="predicted"/>
<dbReference type="RefSeq" id="WP_137344135.1">
    <property type="nucleotide sequence ID" value="NZ_SZVO01000024.1"/>
</dbReference>
<dbReference type="Gene3D" id="2.60.120.10">
    <property type="entry name" value="Jelly Rolls"/>
    <property type="match status" value="1"/>
</dbReference>
<dbReference type="Proteomes" id="UP000304900">
    <property type="component" value="Unassembled WGS sequence"/>
</dbReference>
<feature type="domain" description="Cyclic nucleotide-binding" evidence="1">
    <location>
        <begin position="30"/>
        <end position="114"/>
    </location>
</feature>
<evidence type="ECO:0000313" key="2">
    <source>
        <dbReference type="EMBL" id="TKT86541.1"/>
    </source>
</evidence>
<dbReference type="InterPro" id="IPR000595">
    <property type="entry name" value="cNMP-bd_dom"/>
</dbReference>
<name>A0A4U6CSP1_9BACT</name>
<accession>A0A4U6CSP1</accession>
<dbReference type="AlphaFoldDB" id="A0A4U6CSP1"/>